<evidence type="ECO:0000256" key="1">
    <source>
        <dbReference type="SAM" id="MobiDB-lite"/>
    </source>
</evidence>
<name>A0ABY4NZ83_9PSEU</name>
<evidence type="ECO:0000313" key="3">
    <source>
        <dbReference type="Proteomes" id="UP000830158"/>
    </source>
</evidence>
<accession>A0ABY4NZ83</accession>
<evidence type="ECO:0000313" key="2">
    <source>
        <dbReference type="EMBL" id="UQS25364.1"/>
    </source>
</evidence>
<proteinExistence type="predicted"/>
<keyword evidence="3" id="KW-1185">Reference proteome</keyword>
<feature type="region of interest" description="Disordered" evidence="1">
    <location>
        <begin position="94"/>
        <end position="116"/>
    </location>
</feature>
<sequence length="116" mass="13087">MGFGCWPVWEERQDGVANVPPAALPISSLLRTDLERWAAWYEQQYDSANPVDSGFDDRAEAIRFNQAGEELRRRLADELEGVASVTFRPYPVHREPAPIRQARTGIDQDDAGAEPF</sequence>
<organism evidence="2 3">
    <name type="scientific">Amycolatopsis thermalba</name>
    <dbReference type="NCBI Taxonomy" id="944492"/>
    <lineage>
        <taxon>Bacteria</taxon>
        <taxon>Bacillati</taxon>
        <taxon>Actinomycetota</taxon>
        <taxon>Actinomycetes</taxon>
        <taxon>Pseudonocardiales</taxon>
        <taxon>Pseudonocardiaceae</taxon>
        <taxon>Amycolatopsis</taxon>
    </lineage>
</organism>
<gene>
    <name evidence="2" type="ORF">L1857_22410</name>
</gene>
<reference evidence="2" key="1">
    <citation type="submission" date="2022-01" db="EMBL/GenBank/DDBJ databases">
        <title>PSI-footprinting approach for the identification of protein synthesis inhibitor producers.</title>
        <authorList>
            <person name="Handel F."/>
            <person name="Kulik A."/>
            <person name="Wex K.W."/>
            <person name="Berscheid A."/>
            <person name="Saur J.S."/>
            <person name="Winkler A."/>
            <person name="Wibberg D."/>
            <person name="Kalinowski J."/>
            <person name="Broetz-Oesterhelt H."/>
            <person name="Mast Y."/>
        </authorList>
    </citation>
    <scope>NUCLEOTIDE SEQUENCE</scope>
    <source>
        <strain evidence="2">KNN 49.3e</strain>
    </source>
</reference>
<protein>
    <submittedName>
        <fullName evidence="2">Uncharacterized protein</fullName>
    </submittedName>
</protein>
<feature type="compositionally biased region" description="Acidic residues" evidence="1">
    <location>
        <begin position="107"/>
        <end position="116"/>
    </location>
</feature>
<dbReference type="Proteomes" id="UP000830158">
    <property type="component" value="Chromosome"/>
</dbReference>
<dbReference type="RefSeq" id="WP_116110596.1">
    <property type="nucleotide sequence ID" value="NZ_CP091196.1"/>
</dbReference>
<dbReference type="EMBL" id="CP091196">
    <property type="protein sequence ID" value="UQS25364.1"/>
    <property type="molecule type" value="Genomic_DNA"/>
</dbReference>